<evidence type="ECO:0000259" key="2">
    <source>
        <dbReference type="Pfam" id="PF02765"/>
    </source>
</evidence>
<feature type="compositionally biased region" description="Basic and acidic residues" evidence="1">
    <location>
        <begin position="399"/>
        <end position="417"/>
    </location>
</feature>
<proteinExistence type="predicted"/>
<evidence type="ECO:0000313" key="4">
    <source>
        <dbReference type="Proteomes" id="UP000279236"/>
    </source>
</evidence>
<dbReference type="SUPFAM" id="SSF50249">
    <property type="entry name" value="Nucleic acid-binding proteins"/>
    <property type="match status" value="1"/>
</dbReference>
<name>A0A427XL17_9TREE</name>
<feature type="region of interest" description="Disordered" evidence="1">
    <location>
        <begin position="311"/>
        <end position="509"/>
    </location>
</feature>
<dbReference type="EMBL" id="RSCE01000010">
    <property type="protein sequence ID" value="RSH79444.1"/>
    <property type="molecule type" value="Genomic_DNA"/>
</dbReference>
<keyword evidence="4" id="KW-1185">Reference proteome</keyword>
<feature type="compositionally biased region" description="Low complexity" evidence="1">
    <location>
        <begin position="333"/>
        <end position="360"/>
    </location>
</feature>
<dbReference type="Pfam" id="PF02765">
    <property type="entry name" value="POT1"/>
    <property type="match status" value="1"/>
</dbReference>
<dbReference type="Proteomes" id="UP000279236">
    <property type="component" value="Unassembled WGS sequence"/>
</dbReference>
<evidence type="ECO:0000256" key="1">
    <source>
        <dbReference type="SAM" id="MobiDB-lite"/>
    </source>
</evidence>
<accession>A0A427XL17</accession>
<feature type="region of interest" description="Disordered" evidence="1">
    <location>
        <begin position="185"/>
        <end position="219"/>
    </location>
</feature>
<dbReference type="AlphaFoldDB" id="A0A427XL17"/>
<organism evidence="3 4">
    <name type="scientific">Apiotrichum porosum</name>
    <dbReference type="NCBI Taxonomy" id="105984"/>
    <lineage>
        <taxon>Eukaryota</taxon>
        <taxon>Fungi</taxon>
        <taxon>Dikarya</taxon>
        <taxon>Basidiomycota</taxon>
        <taxon>Agaricomycotina</taxon>
        <taxon>Tremellomycetes</taxon>
        <taxon>Trichosporonales</taxon>
        <taxon>Trichosporonaceae</taxon>
        <taxon>Apiotrichum</taxon>
    </lineage>
</organism>
<reference evidence="3 4" key="1">
    <citation type="submission" date="2018-11" db="EMBL/GenBank/DDBJ databases">
        <title>Genome sequence of Apiotrichum porosum DSM 27194.</title>
        <authorList>
            <person name="Aliyu H."/>
            <person name="Gorte O."/>
            <person name="Ochsenreither K."/>
        </authorList>
    </citation>
    <scope>NUCLEOTIDE SEQUENCE [LARGE SCALE GENOMIC DNA]</scope>
    <source>
        <strain evidence="3 4">DSM 27194</strain>
    </source>
</reference>
<dbReference type="RefSeq" id="XP_028474591.1">
    <property type="nucleotide sequence ID" value="XM_028617284.1"/>
</dbReference>
<dbReference type="GO" id="GO:0000723">
    <property type="term" value="P:telomere maintenance"/>
    <property type="evidence" value="ECO:0007669"/>
    <property type="project" value="InterPro"/>
</dbReference>
<sequence length="1091" mass="119372">MAHIASSDLVPGRVLQGIVRGKPRFLFPGHGDATAARLKFGVFVRLDSPPSDYSAPVPDNNDNESGLSHIPKPQTGYTIIFTLTSAPGQPVDTARAKDDYKKLSAAQKHKGLIEIDCTGVKVVSREYDKEKKDRINVAVCASGPRRAVIEGVDRILLDCATSAPNPRRADSKTKASSSKAHVWDFHDDVFSPGPSSPHPPAQPPAVAEAPPVALPPRFRPLSTLPQLSFSAGAAPITPQAPRYSRNKRPGAPVSAVPHNHNTTSTASASTTLNKGLQTSPPPPTRERFDLSHLSQPAIAPLDIVHRARQFLPTPSDASRPETIEVDSSGETEALVLSPPSSSDPVVLSRPSSVSRSASSPINWALDNPGQPQDLETSLDIDIANEPTPPPPAPSMQNKRAREDSVSRDESLSPESKRIMAKVKRRKQLNDMLEAEERRGAELQSRQSRNSVTPAQRVSIAPAAATPSQGRERVKQRTESSENRQAHAGVARLPEAPDRTVTTARAAPLSRVEAQKQAMATAQAAAEAKARDAAKKKAAEEATNAQMLGHELRAGGNTYALLRDVRDGVLVNIMGVIIRVTAGHVPGMDHIHTVVISDLSVHTAGVSSEDMVVTVFRKTPQELVGFDVGAAVLFRGVKTNKFRDKVKGNLYSNSSNQWATLRGHEIKYSVDWKGARLLPEEHERLRALSGWWNKQDDASHFAAVSTQVGDGGVGTTKKEHLLEALDASMFADIVIVAVIKNDRGYTFPRWELYLTDGSVNPRPTRNFHNVSAGLPGSAIFMLAVWARDGADGDTRDFQPYEYYRFPNVRCKDRHGELELNWSEKVETTQKAAGWKNKEFTRITKEDPRAKAIERRIEQTKQKAKRGEDFPVAVAPPPDFFEQLPSAPPPETRAPIRTTNREEIKHPVTPLSEAIANPTLPNKYRIQARVSRIESRRAKAAPDSLAILFCSKCRTCINAEHCQSCNDRAYQYAEARWDMFVFFEMDDVAKATAAKMGLALAFEGEWGVFFGGPAAEACLPALPPLGGYMGPNEVKRVRNRLEAFTGRVHDAMLGPKLDGERTRPAIDWTVQTYTVGEGANKTEMWEVVDMEKA</sequence>
<feature type="compositionally biased region" description="Basic and acidic residues" evidence="1">
    <location>
        <begin position="469"/>
        <end position="484"/>
    </location>
</feature>
<dbReference type="GO" id="GO:0000781">
    <property type="term" value="C:chromosome, telomeric region"/>
    <property type="evidence" value="ECO:0007669"/>
    <property type="project" value="InterPro"/>
</dbReference>
<feature type="compositionally biased region" description="Pro residues" evidence="1">
    <location>
        <begin position="194"/>
        <end position="203"/>
    </location>
</feature>
<evidence type="ECO:0000313" key="3">
    <source>
        <dbReference type="EMBL" id="RSH79444.1"/>
    </source>
</evidence>
<dbReference type="InterPro" id="IPR011564">
    <property type="entry name" value="Telomer_end-bd_POT1/Cdc13"/>
</dbReference>
<protein>
    <recommendedName>
        <fullName evidence="2">Telomeric single stranded DNA binding POT1/Cdc13 domain-containing protein</fullName>
    </recommendedName>
</protein>
<dbReference type="Gene3D" id="2.40.50.140">
    <property type="entry name" value="Nucleic acid-binding proteins"/>
    <property type="match status" value="1"/>
</dbReference>
<dbReference type="OrthoDB" id="2186770at2759"/>
<dbReference type="InterPro" id="IPR012340">
    <property type="entry name" value="NA-bd_OB-fold"/>
</dbReference>
<feature type="compositionally biased region" description="Polar residues" evidence="1">
    <location>
        <begin position="443"/>
        <end position="455"/>
    </location>
</feature>
<comment type="caution">
    <text evidence="3">The sequence shown here is derived from an EMBL/GenBank/DDBJ whole genome shotgun (WGS) entry which is preliminary data.</text>
</comment>
<feature type="domain" description="Telomeric single stranded DNA binding POT1/Cdc13" evidence="2">
    <location>
        <begin position="567"/>
        <end position="674"/>
    </location>
</feature>
<dbReference type="GO" id="GO:0003677">
    <property type="term" value="F:DNA binding"/>
    <property type="evidence" value="ECO:0007669"/>
    <property type="project" value="InterPro"/>
</dbReference>
<feature type="compositionally biased region" description="Low complexity" evidence="1">
    <location>
        <begin position="262"/>
        <end position="271"/>
    </location>
</feature>
<gene>
    <name evidence="3" type="ORF">EHS24_001493</name>
</gene>
<feature type="region of interest" description="Disordered" evidence="1">
    <location>
        <begin position="233"/>
        <end position="288"/>
    </location>
</feature>
<dbReference type="STRING" id="105984.A0A427XL17"/>
<dbReference type="GeneID" id="39586036"/>